<sequence>MSRDLQLLHPVTAQKATLVINMCKAKGVDILVYCTLRTLEEQAKLYRQGRSREVIETKMKNLRNAGYDFLAAIIEAVGPQKGNRKLTNAAPGESWHNLGFAFDAVPLIGKEPAWAYEGNEELWKVYGSVCKYNGLTWGGDWKFIDYPHAQEHTESNPLRVYNPEALKRLLSERGLL</sequence>
<accession>A0A2N3IGE5</accession>
<evidence type="ECO:0000313" key="3">
    <source>
        <dbReference type="Proteomes" id="UP000233618"/>
    </source>
</evidence>
<protein>
    <recommendedName>
        <fullName evidence="1">Peptidase M15C domain-containing protein</fullName>
    </recommendedName>
</protein>
<dbReference type="GO" id="GO:0008233">
    <property type="term" value="F:peptidase activity"/>
    <property type="evidence" value="ECO:0007669"/>
    <property type="project" value="InterPro"/>
</dbReference>
<organism evidence="2 3">
    <name type="scientific">Labilibaculum manganireducens</name>
    <dbReference type="NCBI Taxonomy" id="1940525"/>
    <lineage>
        <taxon>Bacteria</taxon>
        <taxon>Pseudomonadati</taxon>
        <taxon>Bacteroidota</taxon>
        <taxon>Bacteroidia</taxon>
        <taxon>Marinilabiliales</taxon>
        <taxon>Marinifilaceae</taxon>
        <taxon>Labilibaculum</taxon>
    </lineage>
</organism>
<feature type="domain" description="Peptidase M15C" evidence="1">
    <location>
        <begin position="91"/>
        <end position="150"/>
    </location>
</feature>
<proteinExistence type="predicted"/>
<dbReference type="AlphaFoldDB" id="A0A2N3IGE5"/>
<dbReference type="RefSeq" id="WP_101307802.1">
    <property type="nucleotide sequence ID" value="NZ_MVDE01000001.1"/>
</dbReference>
<evidence type="ECO:0000313" key="2">
    <source>
        <dbReference type="EMBL" id="PKQ69392.1"/>
    </source>
</evidence>
<dbReference type="Pfam" id="PF13539">
    <property type="entry name" value="Peptidase_M15_4"/>
    <property type="match status" value="1"/>
</dbReference>
<dbReference type="InterPro" id="IPR009045">
    <property type="entry name" value="Zn_M74/Hedgehog-like"/>
</dbReference>
<dbReference type="Proteomes" id="UP000233618">
    <property type="component" value="Unassembled WGS sequence"/>
</dbReference>
<dbReference type="SUPFAM" id="SSF55166">
    <property type="entry name" value="Hedgehog/DD-peptidase"/>
    <property type="match status" value="1"/>
</dbReference>
<gene>
    <name evidence="2" type="ORF">BZG01_00190</name>
</gene>
<dbReference type="Gene3D" id="3.30.1380.10">
    <property type="match status" value="1"/>
</dbReference>
<dbReference type="CDD" id="cd14845">
    <property type="entry name" value="L-Ala-D-Glu_peptidase_like"/>
    <property type="match status" value="1"/>
</dbReference>
<dbReference type="InterPro" id="IPR039561">
    <property type="entry name" value="Peptidase_M15C"/>
</dbReference>
<dbReference type="EMBL" id="MVDE01000001">
    <property type="protein sequence ID" value="PKQ69392.1"/>
    <property type="molecule type" value="Genomic_DNA"/>
</dbReference>
<reference evidence="2 3" key="1">
    <citation type="journal article" date="2017" name="Front. Microbiol.">
        <title>Labilibaculum manganireducens gen. nov., sp. nov. and Labilibaculum filiforme sp. nov., Novel Bacteroidetes Isolated from Subsurface Sediments of the Baltic Sea.</title>
        <authorList>
            <person name="Vandieken V."/>
            <person name="Marshall I.P."/>
            <person name="Niemann H."/>
            <person name="Engelen B."/>
            <person name="Cypionka H."/>
        </authorList>
    </citation>
    <scope>NUCLEOTIDE SEQUENCE [LARGE SCALE GENOMIC DNA]</scope>
    <source>
        <strain evidence="2 3">59.10-2M</strain>
    </source>
</reference>
<comment type="caution">
    <text evidence="2">The sequence shown here is derived from an EMBL/GenBank/DDBJ whole genome shotgun (WGS) entry which is preliminary data.</text>
</comment>
<name>A0A2N3IGE5_9BACT</name>
<keyword evidence="3" id="KW-1185">Reference proteome</keyword>
<evidence type="ECO:0000259" key="1">
    <source>
        <dbReference type="Pfam" id="PF13539"/>
    </source>
</evidence>